<sequence length="327" mass="36111">MNIIRLHRAPHSLRPHAFTPSRSLLFSRQISATRCTRVGRNTGKDASQSSNVVKSEDGQEVVEGSPNGPSKSTVEAKRRPLTQQTASGQRDRSAVGVFTPTAALLFIATGVGLYFYFQHEKAKILEAKRKEMLANKKIGRANVGGPFELTTHTGQPFTEKNLLGRWSLIYFGFTNCPDICPDELDKMGKVVDELDKLYGPISQPIFISVDPSRDPPPKIAHYLRDFHPRLVGLSGTYPQTQAICKAYRVYFSTPKDAVPEGDYLVDHSIYFYLMDPDGRFVEAFGKSSGVGDVVEKAVEEIGRWVEEKGGATKTSVGQVAVEAEKTT</sequence>
<dbReference type="CDD" id="cd02968">
    <property type="entry name" value="SCO"/>
    <property type="match status" value="1"/>
</dbReference>
<keyword evidence="5 9" id="KW-0186">Copper</keyword>
<dbReference type="OrthoDB" id="270009at2759"/>
<keyword evidence="12" id="KW-0812">Transmembrane</keyword>
<keyword evidence="14" id="KW-1185">Reference proteome</keyword>
<evidence type="ECO:0000313" key="14">
    <source>
        <dbReference type="Proteomes" id="UP000294933"/>
    </source>
</evidence>
<evidence type="ECO:0000256" key="8">
    <source>
        <dbReference type="PIRNR" id="PIRNR037736"/>
    </source>
</evidence>
<dbReference type="InterPro" id="IPR036249">
    <property type="entry name" value="Thioredoxin-like_sf"/>
</dbReference>
<dbReference type="InterPro" id="IPR017276">
    <property type="entry name" value="Synth_of_cyt-c-oxidase_Sco1/2"/>
</dbReference>
<feature type="transmembrane region" description="Helical" evidence="12">
    <location>
        <begin position="94"/>
        <end position="117"/>
    </location>
</feature>
<evidence type="ECO:0000256" key="1">
    <source>
        <dbReference type="ARBA" id="ARBA00004273"/>
    </source>
</evidence>
<dbReference type="GO" id="GO:0005743">
    <property type="term" value="C:mitochondrial inner membrane"/>
    <property type="evidence" value="ECO:0007669"/>
    <property type="project" value="UniProtKB-SubCell"/>
</dbReference>
<protein>
    <submittedName>
        <fullName evidence="13">SCO1 protein</fullName>
    </submittedName>
</protein>
<dbReference type="Gene3D" id="3.40.30.10">
    <property type="entry name" value="Glutaredoxin"/>
    <property type="match status" value="1"/>
</dbReference>
<keyword evidence="7 12" id="KW-0472">Membrane</keyword>
<keyword evidence="3 9" id="KW-0479">Metal-binding</keyword>
<organism evidence="13 14">
    <name type="scientific">Rickenella mellea</name>
    <dbReference type="NCBI Taxonomy" id="50990"/>
    <lineage>
        <taxon>Eukaryota</taxon>
        <taxon>Fungi</taxon>
        <taxon>Dikarya</taxon>
        <taxon>Basidiomycota</taxon>
        <taxon>Agaricomycotina</taxon>
        <taxon>Agaricomycetes</taxon>
        <taxon>Hymenochaetales</taxon>
        <taxon>Rickenellaceae</taxon>
        <taxon>Rickenella</taxon>
    </lineage>
</organism>
<feature type="region of interest" description="Disordered" evidence="11">
    <location>
        <begin position="36"/>
        <end position="93"/>
    </location>
</feature>
<accession>A0A4Y7PL05</accession>
<dbReference type="PANTHER" id="PTHR12151:SF5">
    <property type="entry name" value="AT19154P"/>
    <property type="match status" value="1"/>
</dbReference>
<evidence type="ECO:0000256" key="5">
    <source>
        <dbReference type="ARBA" id="ARBA00023008"/>
    </source>
</evidence>
<dbReference type="GO" id="GO:0016531">
    <property type="term" value="F:copper chaperone activity"/>
    <property type="evidence" value="ECO:0007669"/>
    <property type="project" value="InterPro"/>
</dbReference>
<feature type="binding site" evidence="9">
    <location>
        <position position="176"/>
    </location>
    <ligand>
        <name>Cu cation</name>
        <dbReference type="ChEBI" id="CHEBI:23378"/>
    </ligand>
</feature>
<comment type="subcellular location">
    <subcellularLocation>
        <location evidence="1 8">Mitochondrion inner membrane</location>
    </subcellularLocation>
</comment>
<proteinExistence type="inferred from homology"/>
<evidence type="ECO:0000256" key="7">
    <source>
        <dbReference type="ARBA" id="ARBA00023136"/>
    </source>
</evidence>
<feature type="compositionally biased region" description="Polar residues" evidence="11">
    <location>
        <begin position="44"/>
        <end position="53"/>
    </location>
</feature>
<keyword evidence="4 8" id="KW-0999">Mitochondrion inner membrane</keyword>
<dbReference type="VEuPathDB" id="FungiDB:BD410DRAFT_796002"/>
<keyword evidence="6 8" id="KW-0496">Mitochondrion</keyword>
<gene>
    <name evidence="13" type="ORF">BD410DRAFT_796002</name>
</gene>
<dbReference type="InterPro" id="IPR003782">
    <property type="entry name" value="SCO1/SenC"/>
</dbReference>
<evidence type="ECO:0000256" key="9">
    <source>
        <dbReference type="PIRSR" id="PIRSR037736-1"/>
    </source>
</evidence>
<dbReference type="GO" id="GO:0033617">
    <property type="term" value="P:mitochondrial respiratory chain complex IV assembly"/>
    <property type="evidence" value="ECO:0007669"/>
    <property type="project" value="TreeGrafter"/>
</dbReference>
<dbReference type="PIRSF" id="PIRSF037736">
    <property type="entry name" value="SCO1"/>
    <property type="match status" value="1"/>
</dbReference>
<dbReference type="PANTHER" id="PTHR12151">
    <property type="entry name" value="ELECTRON TRANSPORT PROTIN SCO1/SENC FAMILY MEMBER"/>
    <property type="match status" value="1"/>
</dbReference>
<dbReference type="GO" id="GO:0006878">
    <property type="term" value="P:intracellular copper ion homeostasis"/>
    <property type="evidence" value="ECO:0007669"/>
    <property type="project" value="UniProtKB-UniRule"/>
</dbReference>
<evidence type="ECO:0000256" key="11">
    <source>
        <dbReference type="SAM" id="MobiDB-lite"/>
    </source>
</evidence>
<keyword evidence="12" id="KW-1133">Transmembrane helix</keyword>
<name>A0A4Y7PL05_9AGAM</name>
<dbReference type="GO" id="GO:0005507">
    <property type="term" value="F:copper ion binding"/>
    <property type="evidence" value="ECO:0007669"/>
    <property type="project" value="InterPro"/>
</dbReference>
<evidence type="ECO:0000256" key="2">
    <source>
        <dbReference type="ARBA" id="ARBA00010996"/>
    </source>
</evidence>
<comment type="similarity">
    <text evidence="2 8">Belongs to the SCO1/2 family.</text>
</comment>
<evidence type="ECO:0000256" key="6">
    <source>
        <dbReference type="ARBA" id="ARBA00023128"/>
    </source>
</evidence>
<evidence type="ECO:0000256" key="10">
    <source>
        <dbReference type="PIRSR" id="PIRSR603782-2"/>
    </source>
</evidence>
<dbReference type="AlphaFoldDB" id="A0A4Y7PL05"/>
<feature type="binding site" evidence="9">
    <location>
        <position position="267"/>
    </location>
    <ligand>
        <name>Cu cation</name>
        <dbReference type="ChEBI" id="CHEBI:23378"/>
    </ligand>
</feature>
<feature type="binding site" evidence="9">
    <location>
        <position position="180"/>
    </location>
    <ligand>
        <name>Cu cation</name>
        <dbReference type="ChEBI" id="CHEBI:23378"/>
    </ligand>
</feature>
<dbReference type="Proteomes" id="UP000294933">
    <property type="component" value="Unassembled WGS sequence"/>
</dbReference>
<dbReference type="FunFam" id="3.40.30.10:FF:000013">
    <property type="entry name" value="Blast:Protein SCO1 homolog, mitochondrial"/>
    <property type="match status" value="1"/>
</dbReference>
<evidence type="ECO:0000256" key="12">
    <source>
        <dbReference type="SAM" id="Phobius"/>
    </source>
</evidence>
<feature type="disulfide bond" description="Redox-active" evidence="10">
    <location>
        <begin position="176"/>
        <end position="180"/>
    </location>
</feature>
<dbReference type="SUPFAM" id="SSF52833">
    <property type="entry name" value="Thioredoxin-like"/>
    <property type="match status" value="1"/>
</dbReference>
<dbReference type="Pfam" id="PF02630">
    <property type="entry name" value="SCO1-SenC"/>
    <property type="match status" value="1"/>
</dbReference>
<evidence type="ECO:0000256" key="3">
    <source>
        <dbReference type="ARBA" id="ARBA00022723"/>
    </source>
</evidence>
<dbReference type="STRING" id="50990.A0A4Y7PL05"/>
<evidence type="ECO:0000256" key="4">
    <source>
        <dbReference type="ARBA" id="ARBA00022792"/>
    </source>
</evidence>
<keyword evidence="10" id="KW-1015">Disulfide bond</keyword>
<evidence type="ECO:0000313" key="13">
    <source>
        <dbReference type="EMBL" id="TDL15798.1"/>
    </source>
</evidence>
<dbReference type="EMBL" id="ML170261">
    <property type="protein sequence ID" value="TDL15798.1"/>
    <property type="molecule type" value="Genomic_DNA"/>
</dbReference>
<reference evidence="13 14" key="1">
    <citation type="submission" date="2018-06" db="EMBL/GenBank/DDBJ databases">
        <title>A transcriptomic atlas of mushroom development highlights an independent origin of complex multicellularity.</title>
        <authorList>
            <consortium name="DOE Joint Genome Institute"/>
            <person name="Krizsan K."/>
            <person name="Almasi E."/>
            <person name="Merenyi Z."/>
            <person name="Sahu N."/>
            <person name="Viragh M."/>
            <person name="Koszo T."/>
            <person name="Mondo S."/>
            <person name="Kiss B."/>
            <person name="Balint B."/>
            <person name="Kues U."/>
            <person name="Barry K."/>
            <person name="Hegedus J.C."/>
            <person name="Henrissat B."/>
            <person name="Johnson J."/>
            <person name="Lipzen A."/>
            <person name="Ohm R."/>
            <person name="Nagy I."/>
            <person name="Pangilinan J."/>
            <person name="Yan J."/>
            <person name="Xiong Y."/>
            <person name="Grigoriev I.V."/>
            <person name="Hibbett D.S."/>
            <person name="Nagy L.G."/>
        </authorList>
    </citation>
    <scope>NUCLEOTIDE SEQUENCE [LARGE SCALE GENOMIC DNA]</scope>
    <source>
        <strain evidence="13 14">SZMC22713</strain>
    </source>
</reference>